<reference evidence="6" key="1">
    <citation type="submission" date="2015-12" db="EMBL/GenBank/DDBJ databases">
        <title>Update maize B73 reference genome by single molecule sequencing technologies.</title>
        <authorList>
            <consortium name="Maize Genome Sequencing Project"/>
            <person name="Ware D."/>
        </authorList>
    </citation>
    <scope>NUCLEOTIDE SEQUENCE [LARGE SCALE GENOMIC DNA]</scope>
    <source>
        <strain evidence="6">cv. B73</strain>
    </source>
</reference>
<keyword evidence="6" id="KW-1185">Reference proteome</keyword>
<dbReference type="EnsemblPlants" id="Zm00001eb308270_T001">
    <property type="protein sequence ID" value="Zm00001eb308270_P001"/>
    <property type="gene ID" value="Zm00001eb308270"/>
</dbReference>
<name>A0A804QAU5_MAIZE</name>
<dbReference type="Pfam" id="PF01344">
    <property type="entry name" value="Kelch_1"/>
    <property type="match status" value="1"/>
</dbReference>
<dbReference type="InterPro" id="IPR011990">
    <property type="entry name" value="TPR-like_helical_dom_sf"/>
</dbReference>
<evidence type="ECO:0008006" key="7">
    <source>
        <dbReference type="Google" id="ProtNLM"/>
    </source>
</evidence>
<dbReference type="InterPro" id="IPR015915">
    <property type="entry name" value="Kelch-typ_b-propeller"/>
</dbReference>
<sequence length="485" mass="54722">MPWEAFDPSRKRWLRLPRMPCDECFSCADKESLDVETQLLVLDREYTGLAIWMYNLLTRSWSPCTPMNLPRCLFASGSSGEIAIVAGGCDKNGHMLRSAELYNSEIGHLDTIPDMNLPRRLSSGFFMDGKFYVIGGVSSQRDSLTCGEEYTLETRTWRRIFDMYPGGTSASQSPPLVAVVNNQLYAADQSTNVVKKYDKANNAWNILRPLPVRADPSNGWGLAFKACGDRLLVIGGHRGPRGEVILLHSWCPEGGEDGADWEVLLVKERAGVFVYNCAIMGCWGRGWQANEMARKMYVAGIKLDEITYNLIIKGFFMRGEHEMAKTVFGAMHWRGCKPNTSLARNFLRYFEPPLFQRAASGLASARMWLNVVAAARQSRRFWRINHLLQRQRLGHGMQEQVPSRHSLSFPQPLLADIVQAEDIKELCKLLVVVSREAAKAYVGSDQPGSRNKCFGAIILQDQISWSWENAINLLGKLVEELLLFR</sequence>
<accession>A0A804QAU5</accession>
<dbReference type="PROSITE" id="PS51375">
    <property type="entry name" value="PPR"/>
    <property type="match status" value="1"/>
</dbReference>
<organism evidence="5 6">
    <name type="scientific">Zea mays</name>
    <name type="common">Maize</name>
    <dbReference type="NCBI Taxonomy" id="4577"/>
    <lineage>
        <taxon>Eukaryota</taxon>
        <taxon>Viridiplantae</taxon>
        <taxon>Streptophyta</taxon>
        <taxon>Embryophyta</taxon>
        <taxon>Tracheophyta</taxon>
        <taxon>Spermatophyta</taxon>
        <taxon>Magnoliopsida</taxon>
        <taxon>Liliopsida</taxon>
        <taxon>Poales</taxon>
        <taxon>Poaceae</taxon>
        <taxon>PACMAD clade</taxon>
        <taxon>Panicoideae</taxon>
        <taxon>Andropogonodae</taxon>
        <taxon>Andropogoneae</taxon>
        <taxon>Tripsacinae</taxon>
        <taxon>Zea</taxon>
    </lineage>
</organism>
<dbReference type="PANTHER" id="PTHR46122">
    <property type="entry name" value="GALACTOSE OXIDASE/KELCH REPEAT PROTEIN-RELATED"/>
    <property type="match status" value="1"/>
</dbReference>
<keyword evidence="1" id="KW-0880">Kelch repeat</keyword>
<dbReference type="FunFam" id="2.120.10.80:FF:000007">
    <property type="entry name" value="F-box/kelch-repeat protein SKIP11"/>
    <property type="match status" value="1"/>
</dbReference>
<keyword evidence="2" id="KW-0677">Repeat</keyword>
<dbReference type="Gramene" id="Zm00001eb308270_T001">
    <property type="protein sequence ID" value="Zm00001eb308270_P001"/>
    <property type="gene ID" value="Zm00001eb308270"/>
</dbReference>
<dbReference type="PANTHER" id="PTHR46122:SF6">
    <property type="entry name" value="OS04G0619300 PROTEIN"/>
    <property type="match status" value="1"/>
</dbReference>
<keyword evidence="3" id="KW-0809">Transit peptide</keyword>
<reference evidence="5" key="2">
    <citation type="submission" date="2019-07" db="EMBL/GenBank/DDBJ databases">
        <authorList>
            <person name="Seetharam A."/>
            <person name="Woodhouse M."/>
            <person name="Cannon E."/>
        </authorList>
    </citation>
    <scope>NUCLEOTIDE SEQUENCE [LARGE SCALE GENOMIC DNA]</scope>
    <source>
        <strain evidence="5">cv. B73</strain>
    </source>
</reference>
<dbReference type="InterPro" id="IPR052439">
    <property type="entry name" value="F-box/Kelch-repeat"/>
</dbReference>
<dbReference type="Gene3D" id="1.25.40.10">
    <property type="entry name" value="Tetratricopeptide repeat domain"/>
    <property type="match status" value="1"/>
</dbReference>
<evidence type="ECO:0000313" key="6">
    <source>
        <dbReference type="Proteomes" id="UP000007305"/>
    </source>
</evidence>
<evidence type="ECO:0000256" key="2">
    <source>
        <dbReference type="ARBA" id="ARBA00022737"/>
    </source>
</evidence>
<proteinExistence type="predicted"/>
<dbReference type="InParanoid" id="A0A804QAU5"/>
<dbReference type="NCBIfam" id="TIGR00756">
    <property type="entry name" value="PPR"/>
    <property type="match status" value="1"/>
</dbReference>
<dbReference type="AlphaFoldDB" id="A0A804QAU5"/>
<dbReference type="GO" id="GO:0005634">
    <property type="term" value="C:nucleus"/>
    <property type="evidence" value="ECO:0000318"/>
    <property type="project" value="GO_Central"/>
</dbReference>
<dbReference type="InterPro" id="IPR002885">
    <property type="entry name" value="PPR_rpt"/>
</dbReference>
<dbReference type="Proteomes" id="UP000007305">
    <property type="component" value="Chromosome 7"/>
</dbReference>
<evidence type="ECO:0000313" key="5">
    <source>
        <dbReference type="EnsemblPlants" id="Zm00001eb308270_P001"/>
    </source>
</evidence>
<evidence type="ECO:0000256" key="4">
    <source>
        <dbReference type="PROSITE-ProRule" id="PRU00708"/>
    </source>
</evidence>
<evidence type="ECO:0000256" key="3">
    <source>
        <dbReference type="ARBA" id="ARBA00022946"/>
    </source>
</evidence>
<dbReference type="Pfam" id="PF13812">
    <property type="entry name" value="PPR_3"/>
    <property type="match status" value="1"/>
</dbReference>
<protein>
    <recommendedName>
        <fullName evidence="7">F-box/kelch-repeat protein</fullName>
    </recommendedName>
</protein>
<dbReference type="InterPro" id="IPR006652">
    <property type="entry name" value="Kelch_1"/>
</dbReference>
<dbReference type="Gene3D" id="2.120.10.80">
    <property type="entry name" value="Kelch-type beta propeller"/>
    <property type="match status" value="1"/>
</dbReference>
<dbReference type="SUPFAM" id="SSF117281">
    <property type="entry name" value="Kelch motif"/>
    <property type="match status" value="1"/>
</dbReference>
<reference evidence="5" key="3">
    <citation type="submission" date="2021-05" db="UniProtKB">
        <authorList>
            <consortium name="EnsemblPlants"/>
        </authorList>
    </citation>
    <scope>IDENTIFICATION</scope>
    <source>
        <strain evidence="5">cv. B73</strain>
    </source>
</reference>
<evidence type="ECO:0000256" key="1">
    <source>
        <dbReference type="ARBA" id="ARBA00022441"/>
    </source>
</evidence>
<feature type="repeat" description="PPR" evidence="4">
    <location>
        <begin position="304"/>
        <end position="338"/>
    </location>
</feature>